<organism evidence="1 2">
    <name type="scientific">Umbra pygmaea</name>
    <name type="common">Eastern mudminnow</name>
    <dbReference type="NCBI Taxonomy" id="75934"/>
    <lineage>
        <taxon>Eukaryota</taxon>
        <taxon>Metazoa</taxon>
        <taxon>Chordata</taxon>
        <taxon>Craniata</taxon>
        <taxon>Vertebrata</taxon>
        <taxon>Euteleostomi</taxon>
        <taxon>Actinopterygii</taxon>
        <taxon>Neopterygii</taxon>
        <taxon>Teleostei</taxon>
        <taxon>Protacanthopterygii</taxon>
        <taxon>Esociformes</taxon>
        <taxon>Umbridae</taxon>
        <taxon>Umbra</taxon>
    </lineage>
</organism>
<name>A0ABD0XNH5_UMBPY</name>
<keyword evidence="2" id="KW-1185">Reference proteome</keyword>
<protein>
    <submittedName>
        <fullName evidence="1">Uncharacterized protein</fullName>
    </submittedName>
</protein>
<sequence length="95" mass="10506">MDLTGYGTYRHPDCALIIFGGDRGQKKGEIGGKARDFSVVTGPPTCRRWSGLSRRQRVREKRRSIRLKTGVSCQSSGIVTKPPFTLRGALKLSQV</sequence>
<accession>A0ABD0XNH5</accession>
<comment type="caution">
    <text evidence="1">The sequence shown here is derived from an EMBL/GenBank/DDBJ whole genome shotgun (WGS) entry which is preliminary data.</text>
</comment>
<evidence type="ECO:0000313" key="2">
    <source>
        <dbReference type="Proteomes" id="UP001557470"/>
    </source>
</evidence>
<dbReference type="EMBL" id="JAGEUA010000003">
    <property type="protein sequence ID" value="KAL0992991.1"/>
    <property type="molecule type" value="Genomic_DNA"/>
</dbReference>
<reference evidence="1 2" key="1">
    <citation type="submission" date="2024-06" db="EMBL/GenBank/DDBJ databases">
        <authorList>
            <person name="Pan Q."/>
            <person name="Wen M."/>
            <person name="Jouanno E."/>
            <person name="Zahm M."/>
            <person name="Klopp C."/>
            <person name="Cabau C."/>
            <person name="Louis A."/>
            <person name="Berthelot C."/>
            <person name="Parey E."/>
            <person name="Roest Crollius H."/>
            <person name="Montfort J."/>
            <person name="Robinson-Rechavi M."/>
            <person name="Bouchez O."/>
            <person name="Lampietro C."/>
            <person name="Lopez Roques C."/>
            <person name="Donnadieu C."/>
            <person name="Postlethwait J."/>
            <person name="Bobe J."/>
            <person name="Verreycken H."/>
            <person name="Guiguen Y."/>
        </authorList>
    </citation>
    <scope>NUCLEOTIDE SEQUENCE [LARGE SCALE GENOMIC DNA]</scope>
    <source>
        <strain evidence="1">Up_M1</strain>
        <tissue evidence="1">Testis</tissue>
    </source>
</reference>
<gene>
    <name evidence="1" type="ORF">UPYG_G00101910</name>
</gene>
<dbReference type="Proteomes" id="UP001557470">
    <property type="component" value="Unassembled WGS sequence"/>
</dbReference>
<dbReference type="AlphaFoldDB" id="A0ABD0XNH5"/>
<evidence type="ECO:0000313" key="1">
    <source>
        <dbReference type="EMBL" id="KAL0992991.1"/>
    </source>
</evidence>
<proteinExistence type="predicted"/>